<dbReference type="GO" id="GO:0004518">
    <property type="term" value="F:nuclease activity"/>
    <property type="evidence" value="ECO:0007669"/>
    <property type="project" value="UniProtKB-KW"/>
</dbReference>
<evidence type="ECO:0000313" key="8">
    <source>
        <dbReference type="Proteomes" id="UP000466307"/>
    </source>
</evidence>
<dbReference type="EMBL" id="JAADZU010000071">
    <property type="protein sequence ID" value="NDK91525.1"/>
    <property type="molecule type" value="Genomic_DNA"/>
</dbReference>
<proteinExistence type="predicted"/>
<evidence type="ECO:0000259" key="5">
    <source>
        <dbReference type="Pfam" id="PF13470"/>
    </source>
</evidence>
<dbReference type="Pfam" id="PF26343">
    <property type="entry name" value="VapC50_C"/>
    <property type="match status" value="1"/>
</dbReference>
<reference evidence="7 8" key="1">
    <citation type="submission" date="2020-01" db="EMBL/GenBank/DDBJ databases">
        <title>Investigation of new actinobacteria for the biodesulphurisation of diesel fuel.</title>
        <authorList>
            <person name="Athi Narayanan S.M."/>
        </authorList>
    </citation>
    <scope>NUCLEOTIDE SEQUENCE [LARGE SCALE GENOMIC DNA]</scope>
    <source>
        <strain evidence="7 8">213E</strain>
    </source>
</reference>
<evidence type="ECO:0000259" key="6">
    <source>
        <dbReference type="Pfam" id="PF26343"/>
    </source>
</evidence>
<keyword evidence="1" id="KW-0540">Nuclease</keyword>
<evidence type="ECO:0000256" key="3">
    <source>
        <dbReference type="ARBA" id="ARBA00022801"/>
    </source>
</evidence>
<accession>A0A7K3LTB7</accession>
<evidence type="ECO:0000256" key="2">
    <source>
        <dbReference type="ARBA" id="ARBA00022723"/>
    </source>
</evidence>
<keyword evidence="3" id="KW-0378">Hydrolase</keyword>
<keyword evidence="4" id="KW-0460">Magnesium</keyword>
<sequence>MLPQNLNNLLLTLAEHDLFTPVWTPHLLDEVHRNLTGKLDVTAGQADHRITQMRRAFPHAGDHSAGYLNLVDAMTNHPKDRHVLAAAVASGAALIVTANLADFPPQACDPHGITAVHPDDFLLDQLDLDPQRVMSAITTLVDRNQHPPHTPGQLAEALRPVTPMFADAVLRIISPVPALEIVDDAEVDKQFPDGIEETLRNPAATARAWWFALLERDKYPYAVGNLSVSPEAWDFEAAAQALEGYSLATGVHEDTDRTDVVYLKFVPVTGHSMRVFGETAFTDYRVLTLHQDADGYWHVYGLSTSWPPTAQHHRPDSDERL</sequence>
<feature type="domain" description="PIN" evidence="5">
    <location>
        <begin position="8"/>
        <end position="100"/>
    </location>
</feature>
<evidence type="ECO:0000256" key="1">
    <source>
        <dbReference type="ARBA" id="ARBA00022722"/>
    </source>
</evidence>
<name>A0A7K3LTB7_9ACTN</name>
<dbReference type="GO" id="GO:0046872">
    <property type="term" value="F:metal ion binding"/>
    <property type="evidence" value="ECO:0007669"/>
    <property type="project" value="UniProtKB-KW"/>
</dbReference>
<dbReference type="AlphaFoldDB" id="A0A7K3LTB7"/>
<comment type="caution">
    <text evidence="7">The sequence shown here is derived from an EMBL/GenBank/DDBJ whole genome shotgun (WGS) entry which is preliminary data.</text>
</comment>
<dbReference type="Proteomes" id="UP000466307">
    <property type="component" value="Unassembled WGS sequence"/>
</dbReference>
<feature type="domain" description="VapC50 C-terminal" evidence="6">
    <location>
        <begin position="118"/>
        <end position="169"/>
    </location>
</feature>
<protein>
    <submittedName>
        <fullName evidence="7">PIN domain-containing protein</fullName>
    </submittedName>
</protein>
<dbReference type="InterPro" id="IPR002716">
    <property type="entry name" value="PIN_dom"/>
</dbReference>
<organism evidence="7 8">
    <name type="scientific">Gordonia desulfuricans</name>
    <dbReference type="NCBI Taxonomy" id="89051"/>
    <lineage>
        <taxon>Bacteria</taxon>
        <taxon>Bacillati</taxon>
        <taxon>Actinomycetota</taxon>
        <taxon>Actinomycetes</taxon>
        <taxon>Mycobacteriales</taxon>
        <taxon>Gordoniaceae</taxon>
        <taxon>Gordonia</taxon>
    </lineage>
</organism>
<evidence type="ECO:0000256" key="4">
    <source>
        <dbReference type="ARBA" id="ARBA00022842"/>
    </source>
</evidence>
<gene>
    <name evidence="7" type="ORF">GYA93_18360</name>
</gene>
<evidence type="ECO:0000313" key="7">
    <source>
        <dbReference type="EMBL" id="NDK91525.1"/>
    </source>
</evidence>
<dbReference type="GO" id="GO:0016787">
    <property type="term" value="F:hydrolase activity"/>
    <property type="evidence" value="ECO:0007669"/>
    <property type="project" value="UniProtKB-KW"/>
</dbReference>
<keyword evidence="2" id="KW-0479">Metal-binding</keyword>
<dbReference type="InterPro" id="IPR058652">
    <property type="entry name" value="VapC50_C"/>
</dbReference>
<dbReference type="Pfam" id="PF13470">
    <property type="entry name" value="PIN_3"/>
    <property type="match status" value="1"/>
</dbReference>
<keyword evidence="8" id="KW-1185">Reference proteome</keyword>